<evidence type="ECO:0000256" key="2">
    <source>
        <dbReference type="PROSITE-ProRule" id="PRU00259"/>
    </source>
</evidence>
<feature type="repeat" description="ARM" evidence="2">
    <location>
        <begin position="529"/>
        <end position="571"/>
    </location>
</feature>
<dbReference type="PANTHER" id="PTHR46618:SF1">
    <property type="entry name" value="ARMADILLO REPEAT-CONTAINING PROTEIN 3"/>
    <property type="match status" value="1"/>
</dbReference>
<keyword evidence="6" id="KW-1185">Reference proteome</keyword>
<dbReference type="AlphaFoldDB" id="A0A8S3ZD31"/>
<dbReference type="Gene3D" id="1.25.10.10">
    <property type="entry name" value="Leucine-rich Repeat Variant"/>
    <property type="match status" value="3"/>
</dbReference>
<feature type="domain" description="U-box" evidence="4">
    <location>
        <begin position="352"/>
        <end position="528"/>
    </location>
</feature>
<dbReference type="PROSITE" id="PS50176">
    <property type="entry name" value="ARM_REPEAT"/>
    <property type="match status" value="5"/>
</dbReference>
<proteinExistence type="predicted"/>
<organism evidence="5 6">
    <name type="scientific">Candidula unifasciata</name>
    <dbReference type="NCBI Taxonomy" id="100452"/>
    <lineage>
        <taxon>Eukaryota</taxon>
        <taxon>Metazoa</taxon>
        <taxon>Spiralia</taxon>
        <taxon>Lophotrochozoa</taxon>
        <taxon>Mollusca</taxon>
        <taxon>Gastropoda</taxon>
        <taxon>Heterobranchia</taxon>
        <taxon>Euthyneura</taxon>
        <taxon>Panpulmonata</taxon>
        <taxon>Eupulmonata</taxon>
        <taxon>Stylommatophora</taxon>
        <taxon>Helicina</taxon>
        <taxon>Helicoidea</taxon>
        <taxon>Geomitridae</taxon>
        <taxon>Candidula</taxon>
    </lineage>
</organism>
<evidence type="ECO:0000313" key="6">
    <source>
        <dbReference type="Proteomes" id="UP000678393"/>
    </source>
</evidence>
<dbReference type="SMART" id="SM00185">
    <property type="entry name" value="ARM"/>
    <property type="match status" value="10"/>
</dbReference>
<reference evidence="5" key="1">
    <citation type="submission" date="2021-04" db="EMBL/GenBank/DDBJ databases">
        <authorList>
            <consortium name="Molecular Ecology Group"/>
        </authorList>
    </citation>
    <scope>NUCLEOTIDE SEQUENCE</scope>
</reference>
<dbReference type="InterPro" id="IPR016024">
    <property type="entry name" value="ARM-type_fold"/>
</dbReference>
<sequence>MGKKSKKDDKPVADDAFETIIVESRQAATVVLMLSSPEEDVQSKACEALYKFVEKCDANKKILLELEGLNPLLHLITSEDKTVRRHAIMAVGVMCVHPDVRKFMRKKPSAIPSIVSLLSQEEDAVVHEFAALALSLLATEFTSKVAIFEAGGVEPLIKLLSSNDPDVQKNTIETIAQLVMDYKTRAVVREFDGLNAVLDLIKSEYAIIQRLALLALERLTQDADNRRVLREIDAISRLLEVLAQPILNDLHVMVVMVLSNLLEDKESLELIRDTGALKQFVALITDTANPEDESKKGDKKSSSRAGKKGGKDGKGRKDDDFKEDLPGAGESIIPTLPDVKMCAARAIARSARNAANRKLLHEQEAEKMLIHLLHVDVADVQASAALALAIISENFTARDSIRQWGGLSPLLKLLRSDNGEVKESAALALANLTTGNSLNCLEVRNMGGIETLISSLHEVREEIVASAACALTNLAQDETLRSEALAQGVVTALIEPLQSHNANVQSKAALAVSAFTCDAVSRKELRESGGLEPLVLLLHSGSDEVRRNAAWAITVCAVDEPTAMEICKLGGLSILQEIQTSSSRNSPFTEAALQRLLDSNLSAKFSLYNYLGPSNLIEDGFFDCGKLKQGTAFKTLEEYCAQEMNDKRPIILVNAQAGEETESIHEISKSDSVDSKAESIKSQREHRESLTKPKLKETKV</sequence>
<protein>
    <recommendedName>
        <fullName evidence="4">U-box domain-containing protein</fullName>
    </recommendedName>
</protein>
<dbReference type="PANTHER" id="PTHR46618">
    <property type="entry name" value="ARMADILLO REPEAT-CONTAINING PROTEIN 3"/>
    <property type="match status" value="1"/>
</dbReference>
<dbReference type="InterPro" id="IPR052441">
    <property type="entry name" value="Armadillo-Ser/Thr_Kinase"/>
</dbReference>
<feature type="region of interest" description="Disordered" evidence="3">
    <location>
        <begin position="659"/>
        <end position="700"/>
    </location>
</feature>
<comment type="caution">
    <text evidence="5">The sequence shown here is derived from an EMBL/GenBank/DDBJ whole genome shotgun (WGS) entry which is preliminary data.</text>
</comment>
<dbReference type="Pfam" id="PF00514">
    <property type="entry name" value="Arm"/>
    <property type="match status" value="1"/>
</dbReference>
<evidence type="ECO:0000313" key="5">
    <source>
        <dbReference type="EMBL" id="CAG5127477.1"/>
    </source>
</evidence>
<feature type="repeat" description="ARM" evidence="2">
    <location>
        <begin position="151"/>
        <end position="193"/>
    </location>
</feature>
<dbReference type="SUPFAM" id="SSF48371">
    <property type="entry name" value="ARM repeat"/>
    <property type="match status" value="2"/>
</dbReference>
<dbReference type="OrthoDB" id="7537227at2759"/>
<feature type="region of interest" description="Disordered" evidence="3">
    <location>
        <begin position="289"/>
        <end position="329"/>
    </location>
</feature>
<feature type="repeat" description="ARM" evidence="2">
    <location>
        <begin position="109"/>
        <end position="152"/>
    </location>
</feature>
<evidence type="ECO:0000256" key="3">
    <source>
        <dbReference type="SAM" id="MobiDB-lite"/>
    </source>
</evidence>
<name>A0A8S3ZD31_9EUPU</name>
<feature type="repeat" description="ARM" evidence="2">
    <location>
        <begin position="405"/>
        <end position="447"/>
    </location>
</feature>
<dbReference type="InterPro" id="IPR000225">
    <property type="entry name" value="Armadillo"/>
</dbReference>
<dbReference type="InterPro" id="IPR058678">
    <property type="entry name" value="ARM_PUB"/>
</dbReference>
<feature type="compositionally biased region" description="Basic and acidic residues" evidence="3">
    <location>
        <begin position="662"/>
        <end position="700"/>
    </location>
</feature>
<feature type="repeat" description="ARM" evidence="2">
    <location>
        <begin position="447"/>
        <end position="489"/>
    </location>
</feature>
<dbReference type="Pfam" id="PF13646">
    <property type="entry name" value="HEAT_2"/>
    <property type="match status" value="1"/>
</dbReference>
<evidence type="ECO:0000259" key="4">
    <source>
        <dbReference type="Pfam" id="PF25598"/>
    </source>
</evidence>
<accession>A0A8S3ZD31</accession>
<dbReference type="Pfam" id="PF25598">
    <property type="entry name" value="ARM_PUB"/>
    <property type="match status" value="1"/>
</dbReference>
<dbReference type="EMBL" id="CAJHNH020002693">
    <property type="protein sequence ID" value="CAG5127477.1"/>
    <property type="molecule type" value="Genomic_DNA"/>
</dbReference>
<gene>
    <name evidence="5" type="ORF">CUNI_LOCUS13035</name>
</gene>
<keyword evidence="1" id="KW-0677">Repeat</keyword>
<feature type="compositionally biased region" description="Basic and acidic residues" evidence="3">
    <location>
        <begin position="309"/>
        <end position="325"/>
    </location>
</feature>
<feature type="compositionally biased region" description="Basic and acidic residues" evidence="3">
    <location>
        <begin position="292"/>
        <end position="301"/>
    </location>
</feature>
<dbReference type="InterPro" id="IPR011989">
    <property type="entry name" value="ARM-like"/>
</dbReference>
<feature type="non-terminal residue" evidence="5">
    <location>
        <position position="1"/>
    </location>
</feature>
<evidence type="ECO:0000256" key="1">
    <source>
        <dbReference type="ARBA" id="ARBA00022737"/>
    </source>
</evidence>
<dbReference type="Proteomes" id="UP000678393">
    <property type="component" value="Unassembled WGS sequence"/>
</dbReference>